<dbReference type="AlphaFoldDB" id="A0A6P3HIA5"/>
<evidence type="ECO:0000313" key="2">
    <source>
        <dbReference type="RefSeq" id="XP_010842041.1"/>
    </source>
</evidence>
<protein>
    <submittedName>
        <fullName evidence="2">Uncharacterized protein LOC104991322</fullName>
    </submittedName>
</protein>
<dbReference type="KEGG" id="bbis:104991322"/>
<gene>
    <name evidence="2" type="primary">LOC104991322</name>
</gene>
<dbReference type="RefSeq" id="XP_010842041.1">
    <property type="nucleotide sequence ID" value="XM_010843739.1"/>
</dbReference>
<dbReference type="GeneID" id="104991322"/>
<sequence>MPKTHFEMVNLLPSTDRRYCCAHHRQAHLCPEKVLWHSIVPAHLIVHSAYHHLEFYLLVYKPSLPSLTLLCKPAGLLQTFRLKGHRASGWKSRTRCTRSGVRTHEDINPLDLKSNALTTRPFWYLPSRVSRGSGATSKRWGRLKRQDSSQRSGMGPFPTWAKVAGLGLWTLRRLAEYSQPEVTQTTSPPCIIHLTFCRVSRLYIFFENTDKNALLYFCYKIWFFEIIATII</sequence>
<dbReference type="Proteomes" id="UP000515208">
    <property type="component" value="Unplaced"/>
</dbReference>
<reference evidence="2" key="1">
    <citation type="submission" date="2025-08" db="UniProtKB">
        <authorList>
            <consortium name="RefSeq"/>
        </authorList>
    </citation>
    <scope>IDENTIFICATION</scope>
    <source>
        <tissue evidence="2">Blood</tissue>
    </source>
</reference>
<organism evidence="1 2">
    <name type="scientific">Bison bison bison</name>
    <name type="common">North American plains bison</name>
    <dbReference type="NCBI Taxonomy" id="43346"/>
    <lineage>
        <taxon>Eukaryota</taxon>
        <taxon>Metazoa</taxon>
        <taxon>Chordata</taxon>
        <taxon>Craniata</taxon>
        <taxon>Vertebrata</taxon>
        <taxon>Euteleostomi</taxon>
        <taxon>Mammalia</taxon>
        <taxon>Eutheria</taxon>
        <taxon>Laurasiatheria</taxon>
        <taxon>Artiodactyla</taxon>
        <taxon>Ruminantia</taxon>
        <taxon>Pecora</taxon>
        <taxon>Bovidae</taxon>
        <taxon>Bovinae</taxon>
        <taxon>Bison</taxon>
    </lineage>
</organism>
<name>A0A6P3HIA5_BISBB</name>
<keyword evidence="1" id="KW-1185">Reference proteome</keyword>
<evidence type="ECO:0000313" key="1">
    <source>
        <dbReference type="Proteomes" id="UP000515208"/>
    </source>
</evidence>
<proteinExistence type="predicted"/>
<accession>A0A6P3HIA5</accession>